<sequence length="194" mass="22482">MSLLKEQIDILERDLLSKELKISPYHDLPFAIFRYEPEFEFEMRKEATLLATRLKNKGKKVHIISLAELFFEAIEKEGGKELIIKEEKEYGFLKAQESLNTIFSDPDYSPIPDMLVDRLEDMDAKEEIVFLTRAGIFSPKSYRISKLLDEIHGKTRVPTILFYPGTVEGVTGLKFMGIPMDDRVGSYHVNIYNR</sequence>
<dbReference type="InterPro" id="IPR014858">
    <property type="entry name" value="BrxB"/>
</dbReference>
<protein>
    <recommendedName>
        <fullName evidence="3">DUF1788 domain-containing protein</fullName>
    </recommendedName>
</protein>
<accession>A0A1E3XB39</accession>
<organism evidence="1 2">
    <name type="scientific">Candidatus Scalindua rubra</name>
    <dbReference type="NCBI Taxonomy" id="1872076"/>
    <lineage>
        <taxon>Bacteria</taxon>
        <taxon>Pseudomonadati</taxon>
        <taxon>Planctomycetota</taxon>
        <taxon>Candidatus Brocadiia</taxon>
        <taxon>Candidatus Brocadiales</taxon>
        <taxon>Candidatus Scalinduaceae</taxon>
        <taxon>Candidatus Scalindua</taxon>
    </lineage>
</organism>
<proteinExistence type="predicted"/>
<reference evidence="1 2" key="1">
    <citation type="submission" date="2016-07" db="EMBL/GenBank/DDBJ databases">
        <title>Draft genome of Scalindua rubra, obtained from a brine-seawater interface in the Red Sea, sheds light on salt adaptation in anammox bacteria.</title>
        <authorList>
            <person name="Speth D.R."/>
            <person name="Lagkouvardos I."/>
            <person name="Wang Y."/>
            <person name="Qian P.-Y."/>
            <person name="Dutilh B.E."/>
            <person name="Jetten M.S."/>
        </authorList>
    </citation>
    <scope>NUCLEOTIDE SEQUENCE [LARGE SCALE GENOMIC DNA]</scope>
    <source>
        <strain evidence="1">BSI-1</strain>
    </source>
</reference>
<comment type="caution">
    <text evidence="1">The sequence shown here is derived from an EMBL/GenBank/DDBJ whole genome shotgun (WGS) entry which is preliminary data.</text>
</comment>
<dbReference type="Proteomes" id="UP000094056">
    <property type="component" value="Unassembled WGS sequence"/>
</dbReference>
<dbReference type="Pfam" id="PF08747">
    <property type="entry name" value="BrxB"/>
    <property type="match status" value="1"/>
</dbReference>
<gene>
    <name evidence="1" type="ORF">SCARUB_02075</name>
</gene>
<evidence type="ECO:0000313" key="2">
    <source>
        <dbReference type="Proteomes" id="UP000094056"/>
    </source>
</evidence>
<dbReference type="EMBL" id="MAYW01000048">
    <property type="protein sequence ID" value="ODS32818.1"/>
    <property type="molecule type" value="Genomic_DNA"/>
</dbReference>
<dbReference type="AlphaFoldDB" id="A0A1E3XB39"/>
<evidence type="ECO:0000313" key="1">
    <source>
        <dbReference type="EMBL" id="ODS32818.1"/>
    </source>
</evidence>
<name>A0A1E3XB39_9BACT</name>
<evidence type="ECO:0008006" key="3">
    <source>
        <dbReference type="Google" id="ProtNLM"/>
    </source>
</evidence>